<protein>
    <submittedName>
        <fullName evidence="1">Uncharacterized protein</fullName>
    </submittedName>
</protein>
<dbReference type="AlphaFoldDB" id="A0AAV9CLM4"/>
<evidence type="ECO:0000313" key="2">
    <source>
        <dbReference type="Proteomes" id="UP001180020"/>
    </source>
</evidence>
<proteinExistence type="predicted"/>
<keyword evidence="2" id="KW-1185">Reference proteome</keyword>
<name>A0AAV9CLM4_ACOCL</name>
<reference evidence="1" key="2">
    <citation type="submission" date="2023-06" db="EMBL/GenBank/DDBJ databases">
        <authorList>
            <person name="Ma L."/>
            <person name="Liu K.-W."/>
            <person name="Li Z."/>
            <person name="Hsiao Y.-Y."/>
            <person name="Qi Y."/>
            <person name="Fu T."/>
            <person name="Tang G."/>
            <person name="Zhang D."/>
            <person name="Sun W.-H."/>
            <person name="Liu D.-K."/>
            <person name="Li Y."/>
            <person name="Chen G.-Z."/>
            <person name="Liu X.-D."/>
            <person name="Liao X.-Y."/>
            <person name="Jiang Y.-T."/>
            <person name="Yu X."/>
            <person name="Hao Y."/>
            <person name="Huang J."/>
            <person name="Zhao X.-W."/>
            <person name="Ke S."/>
            <person name="Chen Y.-Y."/>
            <person name="Wu W.-L."/>
            <person name="Hsu J.-L."/>
            <person name="Lin Y.-F."/>
            <person name="Huang M.-D."/>
            <person name="Li C.-Y."/>
            <person name="Huang L."/>
            <person name="Wang Z.-W."/>
            <person name="Zhao X."/>
            <person name="Zhong W.-Y."/>
            <person name="Peng D.-H."/>
            <person name="Ahmad S."/>
            <person name="Lan S."/>
            <person name="Zhang J.-S."/>
            <person name="Tsai W.-C."/>
            <person name="Van De Peer Y."/>
            <person name="Liu Z.-J."/>
        </authorList>
    </citation>
    <scope>NUCLEOTIDE SEQUENCE</scope>
    <source>
        <strain evidence="1">CP</strain>
        <tissue evidence="1">Leaves</tissue>
    </source>
</reference>
<reference evidence="1" key="1">
    <citation type="journal article" date="2023" name="Nat. Commun.">
        <title>Diploid and tetraploid genomes of Acorus and the evolution of monocots.</title>
        <authorList>
            <person name="Ma L."/>
            <person name="Liu K.W."/>
            <person name="Li Z."/>
            <person name="Hsiao Y.Y."/>
            <person name="Qi Y."/>
            <person name="Fu T."/>
            <person name="Tang G.D."/>
            <person name="Zhang D."/>
            <person name="Sun W.H."/>
            <person name="Liu D.K."/>
            <person name="Li Y."/>
            <person name="Chen G.Z."/>
            <person name="Liu X.D."/>
            <person name="Liao X.Y."/>
            <person name="Jiang Y.T."/>
            <person name="Yu X."/>
            <person name="Hao Y."/>
            <person name="Huang J."/>
            <person name="Zhao X.W."/>
            <person name="Ke S."/>
            <person name="Chen Y.Y."/>
            <person name="Wu W.L."/>
            <person name="Hsu J.L."/>
            <person name="Lin Y.F."/>
            <person name="Huang M.D."/>
            <person name="Li C.Y."/>
            <person name="Huang L."/>
            <person name="Wang Z.W."/>
            <person name="Zhao X."/>
            <person name="Zhong W.Y."/>
            <person name="Peng D.H."/>
            <person name="Ahmad S."/>
            <person name="Lan S."/>
            <person name="Zhang J.S."/>
            <person name="Tsai W.C."/>
            <person name="Van de Peer Y."/>
            <person name="Liu Z.J."/>
        </authorList>
    </citation>
    <scope>NUCLEOTIDE SEQUENCE</scope>
    <source>
        <strain evidence="1">CP</strain>
    </source>
</reference>
<accession>A0AAV9CLM4</accession>
<sequence length="97" mass="10397">MKKLMQASLVGDVSTLTGILPDDPLFDQMVCPNVTQTPLHAASLRGHTAFAFEMLRLKPELRRTRNRDGYCPIHLASMWGCVGGTAGGAGAQAPPSF</sequence>
<dbReference type="EMBL" id="JAUJYO010000018">
    <property type="protein sequence ID" value="KAK1289622.1"/>
    <property type="molecule type" value="Genomic_DNA"/>
</dbReference>
<gene>
    <name evidence="1" type="ORF">QJS10_CPB18g01077</name>
</gene>
<evidence type="ECO:0000313" key="1">
    <source>
        <dbReference type="EMBL" id="KAK1289622.1"/>
    </source>
</evidence>
<dbReference type="SUPFAM" id="SSF48403">
    <property type="entry name" value="Ankyrin repeat"/>
    <property type="match status" value="1"/>
</dbReference>
<comment type="caution">
    <text evidence="1">The sequence shown here is derived from an EMBL/GenBank/DDBJ whole genome shotgun (WGS) entry which is preliminary data.</text>
</comment>
<dbReference type="Gene3D" id="1.25.40.20">
    <property type="entry name" value="Ankyrin repeat-containing domain"/>
    <property type="match status" value="1"/>
</dbReference>
<dbReference type="Proteomes" id="UP001180020">
    <property type="component" value="Unassembled WGS sequence"/>
</dbReference>
<dbReference type="InterPro" id="IPR036770">
    <property type="entry name" value="Ankyrin_rpt-contain_sf"/>
</dbReference>
<organism evidence="1 2">
    <name type="scientific">Acorus calamus</name>
    <name type="common">Sweet flag</name>
    <dbReference type="NCBI Taxonomy" id="4465"/>
    <lineage>
        <taxon>Eukaryota</taxon>
        <taxon>Viridiplantae</taxon>
        <taxon>Streptophyta</taxon>
        <taxon>Embryophyta</taxon>
        <taxon>Tracheophyta</taxon>
        <taxon>Spermatophyta</taxon>
        <taxon>Magnoliopsida</taxon>
        <taxon>Liliopsida</taxon>
        <taxon>Acoraceae</taxon>
        <taxon>Acorus</taxon>
    </lineage>
</organism>